<gene>
    <name evidence="7" type="ORF">HZS54_03830</name>
</gene>
<evidence type="ECO:0000259" key="6">
    <source>
        <dbReference type="Pfam" id="PF01212"/>
    </source>
</evidence>
<dbReference type="InterPro" id="IPR015421">
    <property type="entry name" value="PyrdxlP-dep_Trfase_major"/>
</dbReference>
<evidence type="ECO:0000256" key="3">
    <source>
        <dbReference type="ARBA" id="ARBA00022898"/>
    </source>
</evidence>
<comment type="cofactor">
    <cofactor evidence="1">
        <name>pyridoxal 5'-phosphate</name>
        <dbReference type="ChEBI" id="CHEBI:597326"/>
    </cofactor>
</comment>
<dbReference type="Pfam" id="PF01212">
    <property type="entry name" value="Beta_elim_lyase"/>
    <property type="match status" value="1"/>
</dbReference>
<dbReference type="InterPro" id="IPR023603">
    <property type="entry name" value="Low_specificity_L-TA-like"/>
</dbReference>
<dbReference type="FunFam" id="3.40.640.10:FF:000030">
    <property type="entry name" value="Low-specificity L-threonine aldolase"/>
    <property type="match status" value="1"/>
</dbReference>
<evidence type="ECO:0000256" key="1">
    <source>
        <dbReference type="ARBA" id="ARBA00001933"/>
    </source>
</evidence>
<protein>
    <submittedName>
        <fullName evidence="7">Low specificity L-threonine aldolase</fullName>
    </submittedName>
</protein>
<dbReference type="InterPro" id="IPR015424">
    <property type="entry name" value="PyrdxlP-dep_Trfase"/>
</dbReference>
<dbReference type="NCBIfam" id="NF041359">
    <property type="entry name" value="GntG_guanitoxin"/>
    <property type="match status" value="1"/>
</dbReference>
<keyword evidence="3" id="KW-0663">Pyridoxal phosphate</keyword>
<dbReference type="PANTHER" id="PTHR48097:SF9">
    <property type="entry name" value="L-THREONINE ALDOLASE"/>
    <property type="match status" value="1"/>
</dbReference>
<dbReference type="EMBL" id="CP058909">
    <property type="protein sequence ID" value="QLH80820.1"/>
    <property type="molecule type" value="Genomic_DNA"/>
</dbReference>
<keyword evidence="8" id="KW-1185">Reference proteome</keyword>
<dbReference type="RefSeq" id="WP_179920639.1">
    <property type="nucleotide sequence ID" value="NZ_CP058909.1"/>
</dbReference>
<dbReference type="AlphaFoldDB" id="A0A7D5PDF0"/>
<reference evidence="7 8" key="1">
    <citation type="submission" date="2020-07" db="EMBL/GenBank/DDBJ databases">
        <title>Halosimplex litoreum sp. nov. and Halosimplex rubrum sp. nov., isolated from different salt environments.</title>
        <authorList>
            <person name="Cui H."/>
        </authorList>
    </citation>
    <scope>NUCLEOTIDE SEQUENCE [LARGE SCALE GENOMIC DNA]</scope>
    <source>
        <strain evidence="7 8">R2</strain>
    </source>
</reference>
<dbReference type="GO" id="GO:0006567">
    <property type="term" value="P:L-threonine catabolic process"/>
    <property type="evidence" value="ECO:0007669"/>
    <property type="project" value="TreeGrafter"/>
</dbReference>
<dbReference type="PANTHER" id="PTHR48097">
    <property type="entry name" value="L-THREONINE ALDOLASE-RELATED"/>
    <property type="match status" value="1"/>
</dbReference>
<evidence type="ECO:0000256" key="5">
    <source>
        <dbReference type="PIRSR" id="PIRSR017617-1"/>
    </source>
</evidence>
<dbReference type="SUPFAM" id="SSF53383">
    <property type="entry name" value="PLP-dependent transferases"/>
    <property type="match status" value="1"/>
</dbReference>
<evidence type="ECO:0000256" key="4">
    <source>
        <dbReference type="ARBA" id="ARBA00023239"/>
    </source>
</evidence>
<dbReference type="InterPro" id="IPR001597">
    <property type="entry name" value="ArAA_b-elim_lyase/Thr_aldolase"/>
</dbReference>
<feature type="domain" description="Aromatic amino acid beta-eliminating lyase/threonine aldolase" evidence="6">
    <location>
        <begin position="3"/>
        <end position="286"/>
    </location>
</feature>
<dbReference type="Proteomes" id="UP000509346">
    <property type="component" value="Chromosome"/>
</dbReference>
<dbReference type="Gene3D" id="3.90.1150.10">
    <property type="entry name" value="Aspartate Aminotransferase, domain 1"/>
    <property type="match status" value="1"/>
</dbReference>
<evidence type="ECO:0000313" key="8">
    <source>
        <dbReference type="Proteomes" id="UP000509346"/>
    </source>
</evidence>
<dbReference type="PIRSF" id="PIRSF017617">
    <property type="entry name" value="Thr_aldolase"/>
    <property type="match status" value="1"/>
</dbReference>
<comment type="similarity">
    <text evidence="2">Belongs to the threonine aldolase family.</text>
</comment>
<dbReference type="GeneID" id="56081689"/>
<dbReference type="GO" id="GO:0006545">
    <property type="term" value="P:glycine biosynthetic process"/>
    <property type="evidence" value="ECO:0007669"/>
    <property type="project" value="TreeGrafter"/>
</dbReference>
<dbReference type="Gene3D" id="3.40.640.10">
    <property type="entry name" value="Type I PLP-dependent aspartate aminotransferase-like (Major domain)"/>
    <property type="match status" value="1"/>
</dbReference>
<proteinExistence type="inferred from homology"/>
<dbReference type="KEGG" id="hpel:HZS54_03830"/>
<evidence type="ECO:0000256" key="2">
    <source>
        <dbReference type="ARBA" id="ARBA00006966"/>
    </source>
</evidence>
<dbReference type="GO" id="GO:0005829">
    <property type="term" value="C:cytosol"/>
    <property type="evidence" value="ECO:0007669"/>
    <property type="project" value="TreeGrafter"/>
</dbReference>
<evidence type="ECO:0000313" key="7">
    <source>
        <dbReference type="EMBL" id="QLH80820.1"/>
    </source>
</evidence>
<name>A0A7D5PDF0_9EURY</name>
<organism evidence="7 8">
    <name type="scientific">Halosimplex pelagicum</name>
    <dbReference type="NCBI Taxonomy" id="869886"/>
    <lineage>
        <taxon>Archaea</taxon>
        <taxon>Methanobacteriati</taxon>
        <taxon>Methanobacteriota</taxon>
        <taxon>Stenosarchaea group</taxon>
        <taxon>Halobacteria</taxon>
        <taxon>Halobacteriales</taxon>
        <taxon>Haloarculaceae</taxon>
        <taxon>Halosimplex</taxon>
    </lineage>
</organism>
<keyword evidence="4" id="KW-0456">Lyase</keyword>
<dbReference type="GO" id="GO:0008732">
    <property type="term" value="F:L-allo-threonine aldolase activity"/>
    <property type="evidence" value="ECO:0007669"/>
    <property type="project" value="TreeGrafter"/>
</dbReference>
<feature type="modified residue" description="N6-(pyridoxal phosphate)lysine" evidence="5">
    <location>
        <position position="200"/>
    </location>
</feature>
<dbReference type="OrthoDB" id="198122at2157"/>
<accession>A0A7D5PDF0</accession>
<dbReference type="InterPro" id="IPR015422">
    <property type="entry name" value="PyrdxlP-dep_Trfase_small"/>
</dbReference>
<sequence>MIDLRSDTVTKPDDAMREAARDAEVGDDVYGEDPTVNELEARVADVLGFSDALLVPSGTMGNQVAVRTHTERGQEAILERESHVYKWELGGVAQHSGVQARPVDGDDRGVVAPEQVREAHVAADGHRAGTGLLALENTHNSKGGTAIASETIDAAAAAAHELDVPVHLDGARLFNAAAALDTPAERLAREVDSAMVCLSKGLGAPVGSVLAGSEEFVERARRHRKLMGGGMRQAGILAAPGLRALENRDRLAADHERARRLAAGLDALPGIDAPEPETNIVVAETDDPADEVVAACEREGVSCVAFGEYRVRFCTHWDVDDDDIDAALSGVERAVE</sequence>